<feature type="region of interest" description="Disordered" evidence="1">
    <location>
        <begin position="78"/>
        <end position="104"/>
    </location>
</feature>
<proteinExistence type="predicted"/>
<sequence length="104" mass="12296">MYRCWSDDPSERPTADELYDLFYDVKRKLYNIIVDDEVMRQLKIADENQKNTSKSQKQELLELFSYSNLNLLLKSNESTTSSVNTHNIDEETEIQSKQKNDIQL</sequence>
<dbReference type="OrthoDB" id="2377069at2759"/>
<reference evidence="2" key="1">
    <citation type="submission" date="2021-06" db="EMBL/GenBank/DDBJ databases">
        <authorList>
            <person name="Kallberg Y."/>
            <person name="Tangrot J."/>
            <person name="Rosling A."/>
        </authorList>
    </citation>
    <scope>NUCLEOTIDE SEQUENCE</scope>
    <source>
        <strain evidence="2">AZ414A</strain>
    </source>
</reference>
<gene>
    <name evidence="2" type="ORF">DEBURN_LOCUS6435</name>
</gene>
<evidence type="ECO:0000313" key="3">
    <source>
        <dbReference type="Proteomes" id="UP000789706"/>
    </source>
</evidence>
<keyword evidence="3" id="KW-1185">Reference proteome</keyword>
<protein>
    <submittedName>
        <fullName evidence="2">16_t:CDS:1</fullName>
    </submittedName>
</protein>
<dbReference type="EMBL" id="CAJVPK010000661">
    <property type="protein sequence ID" value="CAG8537286.1"/>
    <property type="molecule type" value="Genomic_DNA"/>
</dbReference>
<dbReference type="Gene3D" id="1.10.510.10">
    <property type="entry name" value="Transferase(Phosphotransferase) domain 1"/>
    <property type="match status" value="1"/>
</dbReference>
<dbReference type="AlphaFoldDB" id="A0A9N9AQH5"/>
<organism evidence="2 3">
    <name type="scientific">Diversispora eburnea</name>
    <dbReference type="NCBI Taxonomy" id="1213867"/>
    <lineage>
        <taxon>Eukaryota</taxon>
        <taxon>Fungi</taxon>
        <taxon>Fungi incertae sedis</taxon>
        <taxon>Mucoromycota</taxon>
        <taxon>Glomeromycotina</taxon>
        <taxon>Glomeromycetes</taxon>
        <taxon>Diversisporales</taxon>
        <taxon>Diversisporaceae</taxon>
        <taxon>Diversispora</taxon>
    </lineage>
</organism>
<evidence type="ECO:0000256" key="1">
    <source>
        <dbReference type="SAM" id="MobiDB-lite"/>
    </source>
</evidence>
<feature type="compositionally biased region" description="Basic and acidic residues" evidence="1">
    <location>
        <begin position="94"/>
        <end position="104"/>
    </location>
</feature>
<comment type="caution">
    <text evidence="2">The sequence shown here is derived from an EMBL/GenBank/DDBJ whole genome shotgun (WGS) entry which is preliminary data.</text>
</comment>
<accession>A0A9N9AQH5</accession>
<evidence type="ECO:0000313" key="2">
    <source>
        <dbReference type="EMBL" id="CAG8537286.1"/>
    </source>
</evidence>
<name>A0A9N9AQH5_9GLOM</name>
<dbReference type="Proteomes" id="UP000789706">
    <property type="component" value="Unassembled WGS sequence"/>
</dbReference>